<evidence type="ECO:0000256" key="5">
    <source>
        <dbReference type="SAM" id="SignalP"/>
    </source>
</evidence>
<dbReference type="EMBL" id="JAYLLN010000014">
    <property type="protein sequence ID" value="MEI5984776.1"/>
    <property type="molecule type" value="Genomic_DNA"/>
</dbReference>
<accession>A0ABU8I5S1</accession>
<protein>
    <submittedName>
        <fullName evidence="7">Outer membrane beta-barrel protein</fullName>
    </submittedName>
</protein>
<proteinExistence type="predicted"/>
<evidence type="ECO:0000259" key="6">
    <source>
        <dbReference type="Pfam" id="PF14905"/>
    </source>
</evidence>
<evidence type="ECO:0000256" key="1">
    <source>
        <dbReference type="ARBA" id="ARBA00004442"/>
    </source>
</evidence>
<dbReference type="InterPro" id="IPR036942">
    <property type="entry name" value="Beta-barrel_TonB_sf"/>
</dbReference>
<evidence type="ECO:0000313" key="7">
    <source>
        <dbReference type="EMBL" id="MEI5984776.1"/>
    </source>
</evidence>
<evidence type="ECO:0000256" key="2">
    <source>
        <dbReference type="ARBA" id="ARBA00023136"/>
    </source>
</evidence>
<feature type="compositionally biased region" description="Basic and acidic residues" evidence="4">
    <location>
        <begin position="921"/>
        <end position="940"/>
    </location>
</feature>
<dbReference type="Gene3D" id="2.40.170.20">
    <property type="entry name" value="TonB-dependent receptor, beta-barrel domain"/>
    <property type="match status" value="1"/>
</dbReference>
<reference evidence="7 8" key="1">
    <citation type="submission" date="2024-01" db="EMBL/GenBank/DDBJ databases">
        <title>Sphingobacterium tenebrionis sp. nov., a novel endophyte isolated from tenebrio molitor intestines.</title>
        <authorList>
            <person name="Zhang C."/>
        </authorList>
    </citation>
    <scope>NUCLEOTIDE SEQUENCE [LARGE SCALE GENOMIC DNA]</scope>
    <source>
        <strain evidence="7 8">PU5-4</strain>
    </source>
</reference>
<keyword evidence="3" id="KW-0998">Cell outer membrane</keyword>
<keyword evidence="8" id="KW-1185">Reference proteome</keyword>
<dbReference type="RefSeq" id="WP_134776133.1">
    <property type="nucleotide sequence ID" value="NZ_JAYLLN010000014.1"/>
</dbReference>
<dbReference type="Proteomes" id="UP001363035">
    <property type="component" value="Unassembled WGS sequence"/>
</dbReference>
<gene>
    <name evidence="7" type="ORF">VJ786_07670</name>
</gene>
<name>A0ABU8I5S1_9SPHI</name>
<keyword evidence="2" id="KW-0472">Membrane</keyword>
<evidence type="ECO:0000256" key="4">
    <source>
        <dbReference type="SAM" id="MobiDB-lite"/>
    </source>
</evidence>
<feature type="region of interest" description="Disordered" evidence="4">
    <location>
        <begin position="912"/>
        <end position="953"/>
    </location>
</feature>
<dbReference type="SUPFAM" id="SSF56935">
    <property type="entry name" value="Porins"/>
    <property type="match status" value="1"/>
</dbReference>
<dbReference type="InterPro" id="IPR008969">
    <property type="entry name" value="CarboxyPept-like_regulatory"/>
</dbReference>
<comment type="caution">
    <text evidence="7">The sequence shown here is derived from an EMBL/GenBank/DDBJ whole genome shotgun (WGS) entry which is preliminary data.</text>
</comment>
<organism evidence="7 8">
    <name type="scientific">Sphingobacterium tenebrionis</name>
    <dbReference type="NCBI Taxonomy" id="3111775"/>
    <lineage>
        <taxon>Bacteria</taxon>
        <taxon>Pseudomonadati</taxon>
        <taxon>Bacteroidota</taxon>
        <taxon>Sphingobacteriia</taxon>
        <taxon>Sphingobacteriales</taxon>
        <taxon>Sphingobacteriaceae</taxon>
        <taxon>Sphingobacterium</taxon>
    </lineage>
</organism>
<keyword evidence="5" id="KW-0732">Signal</keyword>
<sequence length="953" mass="107054">MKYMLFLLIWLGLTTTIQAQVKLSGKITDKTKNEGLQDVTLLLLHTKDSTRTSIKSNDKGEFSFEKVNPGNYQLTATLLGFKRSELLVTVANKAMNLNLAMEPGEIMIEEIAITAPPTVAVRGDTMEFNAKNFQTREYADADEMVAQVPGVVIDENGNVKAHGEDVKRILVDGKEFFTSDPRIALKNLPADIIDKLQIIDERSEQSRFSGFDDGKRNKVINIVTKPDRRSGFFGRANAGKGDADKFAINTALNAFNGDRKMSVALMANNINETDLGSVGRGGSRNGNSNTENGLTDTYAGAANYTNSFLDKKLEVNANYNFRKSNTNNDILNDIEFLSSGRENQFQNSHNISEAINNEHTLGGRFKWRLDSMNNLDFNPNMSLRWNDRENSTQSNTSYNKTDPINNVDRSNNNSSNNFNFGGNLTYMHRFKAPGQTISLNIDGNKSSNDALGQTLAFNEYYRNAVLQRSDTINRQNATYGYGSGFNSRLSFTKNINNLSRLQANYGFRNTSNYSDRKTLEFLAETGQYEELNQRLSNEFRNDFNHHSVGLSYSYNKRDTLRIQAGLNYEHGVRVNDRTVPYDLRTVANFGSFLPNFNTTYFFTKERTIEFTYNTNTNVPSISDLQDYLNNENPLNISTGNPDLKQEYSHSLKLNYRDVNKVNGRSFTTHATFNIIDNSIVDNEFRTDTSIILFDDIELGAGGRFNSRTNVDGVYSLNSQTSYGLPIKKLGFNVNATTNLFYNKRKSFLNSVLTPNQTFGFSQGVSLNSNFDRRYTISVGYDLSSRFIENPSNTINPKYNIINHRFNSRATIELFKSFLIGYQLVYINNGAIQNNNSTSANSQNINLTLLNASLGYKFLRRKNAELSIKGFDLLNNAKNINRNVGPTSITNSTSQTLNRYFILNLTYNIRNFGGRSSAPPEGRSEGPRGDRGDRGGNRNERGGNQGGGNRGGRF</sequence>
<dbReference type="SUPFAM" id="SSF49464">
    <property type="entry name" value="Carboxypeptidase regulatory domain-like"/>
    <property type="match status" value="1"/>
</dbReference>
<feature type="domain" description="Outer membrane protein beta-barrel" evidence="6">
    <location>
        <begin position="428"/>
        <end position="906"/>
    </location>
</feature>
<dbReference type="InterPro" id="IPR041700">
    <property type="entry name" value="OMP_b-brl_3"/>
</dbReference>
<dbReference type="Pfam" id="PF14905">
    <property type="entry name" value="OMP_b-brl_3"/>
    <property type="match status" value="1"/>
</dbReference>
<dbReference type="Gene3D" id="2.60.40.1120">
    <property type="entry name" value="Carboxypeptidase-like, regulatory domain"/>
    <property type="match status" value="1"/>
</dbReference>
<evidence type="ECO:0000256" key="3">
    <source>
        <dbReference type="ARBA" id="ARBA00023237"/>
    </source>
</evidence>
<dbReference type="Pfam" id="PF13620">
    <property type="entry name" value="CarboxypepD_reg"/>
    <property type="match status" value="1"/>
</dbReference>
<feature type="compositionally biased region" description="Polar residues" evidence="4">
    <location>
        <begin position="391"/>
        <end position="409"/>
    </location>
</feature>
<feature type="compositionally biased region" description="Gly residues" evidence="4">
    <location>
        <begin position="942"/>
        <end position="953"/>
    </location>
</feature>
<evidence type="ECO:0000313" key="8">
    <source>
        <dbReference type="Proteomes" id="UP001363035"/>
    </source>
</evidence>
<feature type="chain" id="PRO_5046787787" evidence="5">
    <location>
        <begin position="20"/>
        <end position="953"/>
    </location>
</feature>
<comment type="subcellular location">
    <subcellularLocation>
        <location evidence="1">Cell outer membrane</location>
    </subcellularLocation>
</comment>
<feature type="signal peptide" evidence="5">
    <location>
        <begin position="1"/>
        <end position="19"/>
    </location>
</feature>
<feature type="region of interest" description="Disordered" evidence="4">
    <location>
        <begin position="385"/>
        <end position="415"/>
    </location>
</feature>